<dbReference type="PROSITE" id="PS50866">
    <property type="entry name" value="GOLD"/>
    <property type="match status" value="1"/>
</dbReference>
<dbReference type="SMART" id="SM00129">
    <property type="entry name" value="KISc"/>
    <property type="match status" value="1"/>
</dbReference>
<dbReference type="PANTHER" id="PTHR47969:SF9">
    <property type="entry name" value="KINESIN-LIKE PROTEIN"/>
    <property type="match status" value="1"/>
</dbReference>
<dbReference type="GO" id="GO:0003777">
    <property type="term" value="F:microtubule motor activity"/>
    <property type="evidence" value="ECO:0007669"/>
    <property type="project" value="InterPro"/>
</dbReference>
<evidence type="ECO:0000313" key="10">
    <source>
        <dbReference type="Proteomes" id="UP000053317"/>
    </source>
</evidence>
<reference evidence="9 10" key="1">
    <citation type="submission" date="2015-05" db="EMBL/GenBank/DDBJ databases">
        <title>Distinctive expansion of gene families associated with plant cell wall degradation and secondary metabolism in the genomes of grapevine trunk pathogens.</title>
        <authorList>
            <person name="Lawrence D.P."/>
            <person name="Travadon R."/>
            <person name="Rolshausen P.E."/>
            <person name="Baumgartner K."/>
        </authorList>
    </citation>
    <scope>NUCLEOTIDE SEQUENCE [LARGE SCALE GENOMIC DNA]</scope>
    <source>
        <strain evidence="9">UCRPC4</strain>
    </source>
</reference>
<dbReference type="GO" id="GO:0005875">
    <property type="term" value="C:microtubule associated complex"/>
    <property type="evidence" value="ECO:0007669"/>
    <property type="project" value="TreeGrafter"/>
</dbReference>
<dbReference type="InterPro" id="IPR011701">
    <property type="entry name" value="MFS"/>
</dbReference>
<dbReference type="PROSITE" id="PS50067">
    <property type="entry name" value="KINESIN_MOTOR_2"/>
    <property type="match status" value="1"/>
</dbReference>
<evidence type="ECO:0000256" key="1">
    <source>
        <dbReference type="ARBA" id="ARBA00004141"/>
    </source>
</evidence>
<protein>
    <submittedName>
        <fullName evidence="9">Putative kinesin family protein</fullName>
    </submittedName>
</protein>
<feature type="transmembrane region" description="Helical" evidence="6">
    <location>
        <begin position="54"/>
        <end position="73"/>
    </location>
</feature>
<proteinExistence type="inferred from homology"/>
<dbReference type="GO" id="GO:0022857">
    <property type="term" value="F:transmembrane transporter activity"/>
    <property type="evidence" value="ECO:0007669"/>
    <property type="project" value="InterPro"/>
</dbReference>
<keyword evidence="6" id="KW-0472">Membrane</keyword>
<gene>
    <name evidence="9" type="ORF">UCRPC4_g02142</name>
</gene>
<feature type="transmembrane region" description="Helical" evidence="6">
    <location>
        <begin position="1369"/>
        <end position="1389"/>
    </location>
</feature>
<evidence type="ECO:0000256" key="5">
    <source>
        <dbReference type="SAM" id="MobiDB-lite"/>
    </source>
</evidence>
<dbReference type="GO" id="GO:0005524">
    <property type="term" value="F:ATP binding"/>
    <property type="evidence" value="ECO:0007669"/>
    <property type="project" value="UniProtKB-UniRule"/>
</dbReference>
<dbReference type="GO" id="GO:0008017">
    <property type="term" value="F:microtubule binding"/>
    <property type="evidence" value="ECO:0007669"/>
    <property type="project" value="InterPro"/>
</dbReference>
<dbReference type="Proteomes" id="UP000053317">
    <property type="component" value="Unassembled WGS sequence"/>
</dbReference>
<organism evidence="9 10">
    <name type="scientific">Phaeomoniella chlamydospora</name>
    <name type="common">Phaeoacremonium chlamydosporum</name>
    <dbReference type="NCBI Taxonomy" id="158046"/>
    <lineage>
        <taxon>Eukaryota</taxon>
        <taxon>Fungi</taxon>
        <taxon>Dikarya</taxon>
        <taxon>Ascomycota</taxon>
        <taxon>Pezizomycotina</taxon>
        <taxon>Eurotiomycetes</taxon>
        <taxon>Chaetothyriomycetidae</taxon>
        <taxon>Phaeomoniellales</taxon>
        <taxon>Phaeomoniellaceae</taxon>
        <taxon>Phaeomoniella</taxon>
    </lineage>
</organism>
<evidence type="ECO:0000259" key="7">
    <source>
        <dbReference type="PROSITE" id="PS50067"/>
    </source>
</evidence>
<dbReference type="InterPro" id="IPR009038">
    <property type="entry name" value="GOLD_dom"/>
</dbReference>
<dbReference type="OrthoDB" id="3176171at2759"/>
<dbReference type="InterPro" id="IPR036259">
    <property type="entry name" value="MFS_trans_sf"/>
</dbReference>
<dbReference type="InterPro" id="IPR027640">
    <property type="entry name" value="Kinesin-like_fam"/>
</dbReference>
<feature type="compositionally biased region" description="Low complexity" evidence="5">
    <location>
        <begin position="826"/>
        <end position="836"/>
    </location>
</feature>
<evidence type="ECO:0000259" key="8">
    <source>
        <dbReference type="PROSITE" id="PS50866"/>
    </source>
</evidence>
<dbReference type="SUPFAM" id="SSF103473">
    <property type="entry name" value="MFS general substrate transporter"/>
    <property type="match status" value="1"/>
</dbReference>
<feature type="transmembrane region" description="Helical" evidence="6">
    <location>
        <begin position="274"/>
        <end position="299"/>
    </location>
</feature>
<dbReference type="SUPFAM" id="SSF47781">
    <property type="entry name" value="RuvA domain 2-like"/>
    <property type="match status" value="1"/>
</dbReference>
<keyword evidence="2" id="KW-0493">Microtubule</keyword>
<keyword evidence="4" id="KW-0547">Nucleotide-binding</keyword>
<dbReference type="InterPro" id="IPR001752">
    <property type="entry name" value="Kinesin_motor_dom"/>
</dbReference>
<feature type="transmembrane region" description="Helical" evidence="6">
    <location>
        <begin position="109"/>
        <end position="129"/>
    </location>
</feature>
<feature type="transmembrane region" description="Helical" evidence="6">
    <location>
        <begin position="186"/>
        <end position="208"/>
    </location>
</feature>
<dbReference type="GO" id="GO:0005874">
    <property type="term" value="C:microtubule"/>
    <property type="evidence" value="ECO:0007669"/>
    <property type="project" value="UniProtKB-KW"/>
</dbReference>
<evidence type="ECO:0000256" key="6">
    <source>
        <dbReference type="SAM" id="Phobius"/>
    </source>
</evidence>
<dbReference type="SMART" id="SM01190">
    <property type="entry name" value="EMP24_GP25L"/>
    <property type="match status" value="1"/>
</dbReference>
<dbReference type="Pfam" id="PF07690">
    <property type="entry name" value="MFS_1"/>
    <property type="match status" value="1"/>
</dbReference>
<feature type="transmembrane region" description="Helical" evidence="6">
    <location>
        <begin position="79"/>
        <end position="97"/>
    </location>
</feature>
<dbReference type="CDD" id="cd00106">
    <property type="entry name" value="KISc"/>
    <property type="match status" value="1"/>
</dbReference>
<dbReference type="PRINTS" id="PR00380">
    <property type="entry name" value="KINESINHEAVY"/>
</dbReference>
<feature type="domain" description="Kinesin motor" evidence="7">
    <location>
        <begin position="401"/>
        <end position="742"/>
    </location>
</feature>
<keyword evidence="6" id="KW-0812">Transmembrane</keyword>
<evidence type="ECO:0000256" key="3">
    <source>
        <dbReference type="ARBA" id="ARBA00023175"/>
    </source>
</evidence>
<dbReference type="CDD" id="cd17352">
    <property type="entry name" value="MFS_MCT_SLC16"/>
    <property type="match status" value="1"/>
</dbReference>
<feature type="binding site" evidence="4">
    <location>
        <begin position="495"/>
        <end position="502"/>
    </location>
    <ligand>
        <name>ATP</name>
        <dbReference type="ChEBI" id="CHEBI:30616"/>
    </ligand>
</feature>
<feature type="compositionally biased region" description="Basic and acidic residues" evidence="5">
    <location>
        <begin position="803"/>
        <end position="813"/>
    </location>
</feature>
<dbReference type="GO" id="GO:0007018">
    <property type="term" value="P:microtubule-based movement"/>
    <property type="evidence" value="ECO:0007669"/>
    <property type="project" value="InterPro"/>
</dbReference>
<dbReference type="PANTHER" id="PTHR47969">
    <property type="entry name" value="CHROMOSOME-ASSOCIATED KINESIN KIF4A-RELATED"/>
    <property type="match status" value="1"/>
</dbReference>
<dbReference type="GO" id="GO:0007052">
    <property type="term" value="P:mitotic spindle organization"/>
    <property type="evidence" value="ECO:0007669"/>
    <property type="project" value="TreeGrafter"/>
</dbReference>
<dbReference type="EMBL" id="LCWF01000050">
    <property type="protein sequence ID" value="KKY25085.1"/>
    <property type="molecule type" value="Genomic_DNA"/>
</dbReference>
<feature type="transmembrane region" description="Helical" evidence="6">
    <location>
        <begin position="250"/>
        <end position="268"/>
    </location>
</feature>
<comment type="similarity">
    <text evidence="4">Belongs to the TRAFAC class myosin-kinesin ATPase superfamily. Kinesin family.</text>
</comment>
<feature type="transmembrane region" description="Helical" evidence="6">
    <location>
        <begin position="311"/>
        <end position="335"/>
    </location>
</feature>
<dbReference type="Pfam" id="PF01105">
    <property type="entry name" value="EMP24_GP25L"/>
    <property type="match status" value="1"/>
</dbReference>
<feature type="region of interest" description="Disordered" evidence="5">
    <location>
        <begin position="1039"/>
        <end position="1071"/>
    </location>
</feature>
<evidence type="ECO:0000256" key="2">
    <source>
        <dbReference type="ARBA" id="ARBA00022701"/>
    </source>
</evidence>
<dbReference type="InterPro" id="IPR010994">
    <property type="entry name" value="RuvA_2-like"/>
</dbReference>
<evidence type="ECO:0000256" key="4">
    <source>
        <dbReference type="PROSITE-ProRule" id="PRU00283"/>
    </source>
</evidence>
<keyword evidence="10" id="KW-1185">Reference proteome</keyword>
<feature type="compositionally biased region" description="Acidic residues" evidence="5">
    <location>
        <begin position="1044"/>
        <end position="1068"/>
    </location>
</feature>
<feature type="domain" description="GOLD" evidence="8">
    <location>
        <begin position="1222"/>
        <end position="1309"/>
    </location>
</feature>
<dbReference type="InterPro" id="IPR036961">
    <property type="entry name" value="Kinesin_motor_dom_sf"/>
</dbReference>
<feature type="transmembrane region" description="Helical" evidence="6">
    <location>
        <begin position="141"/>
        <end position="165"/>
    </location>
</feature>
<dbReference type="SUPFAM" id="SSF52540">
    <property type="entry name" value="P-loop containing nucleoside triphosphate hydrolases"/>
    <property type="match status" value="1"/>
</dbReference>
<keyword evidence="4" id="KW-0067">ATP-binding</keyword>
<reference evidence="9 10" key="2">
    <citation type="submission" date="2015-05" db="EMBL/GenBank/DDBJ databases">
        <authorList>
            <person name="Morales-Cruz A."/>
            <person name="Amrine K.C."/>
            <person name="Cantu D."/>
        </authorList>
    </citation>
    <scope>NUCLEOTIDE SEQUENCE [LARGE SCALE GENOMIC DNA]</scope>
    <source>
        <strain evidence="9">UCRPC4</strain>
    </source>
</reference>
<comment type="subcellular location">
    <subcellularLocation>
        <location evidence="1">Membrane</location>
        <topology evidence="1">Multi-pass membrane protein</topology>
    </subcellularLocation>
</comment>
<feature type="transmembrane region" description="Helical" evidence="6">
    <location>
        <begin position="220"/>
        <end position="238"/>
    </location>
</feature>
<dbReference type="GO" id="GO:0016020">
    <property type="term" value="C:membrane"/>
    <property type="evidence" value="ECO:0007669"/>
    <property type="project" value="UniProtKB-SubCell"/>
</dbReference>
<keyword evidence="3 4" id="KW-0505">Motor protein</keyword>
<dbReference type="Gene3D" id="1.20.1250.20">
    <property type="entry name" value="MFS general substrate transporter like domains"/>
    <property type="match status" value="1"/>
</dbReference>
<accession>A0A0G2H8Y4</accession>
<keyword evidence="6" id="KW-1133">Transmembrane helix</keyword>
<comment type="caution">
    <text evidence="9">The sequence shown here is derived from an EMBL/GenBank/DDBJ whole genome shotgun (WGS) entry which is preliminary data.</text>
</comment>
<dbReference type="Pfam" id="PF00225">
    <property type="entry name" value="Kinesin"/>
    <property type="match status" value="1"/>
</dbReference>
<sequence length="1399" mass="153905">MHPSAFPDGGLEAWLCVVGGFFALLVSFGWINCIGIFQDYYESHSLKEYSASEIAWIPSLELFSMFAGGPIVGKVYDNYGPRYLILTGASMIFYCAINAVSTWFHRHRALATGIVVSGSSLGGVILPIMVTRLIPQIGFGWTMRAVAFLILGCLVISNLTITSRLPPMPKPFRFMDFVEPFKDKSFLLLCIACFFIFWGMFLPFTYIILAAESYGMSTSLAQYLVSILNAASVFGRILPGFIGDRFGRYNVMSVLASFTFIITLAMWIPSKSNAPIIVFTALFGFGSGAIVSLPPALIAQISDVRKIGTRVGSLFFVMSFAALTGSPIGGALVTAEHGKFLHMQIYAGVIMAAGAFFFICARQRHPIALEDSQLTTFGKTTSVQPKGHICAHASNLKPSSDVRVVARLRPLLKTENPNDTIVETSSSTSSSTVEKLDTVKIPSAKNAGENYTFQFQSVFPETSTQQEIFDTEIASTIKPLFTAPRGHALTVFAYGSTGTGKTFTMRGGKDLKSRGVIPRLLSGIFRRARKMEKDNEGRVEAGVVMSYYEIYNDKVYDLLDMEIDKARGGSGLPVREVEGGRTVVVGLREENIGTLKEFEEWYDRGNGNRRTGATKLNASSSRSHAVLCVKITITDPDGSVRVSTASAIDLAGSEDNRRTGNGKEALVESASINKSLFVLAQCVEAISKKQARIPYRESKMTRILGLGQNGGVTVMILNLAPTKAYHLDTISSLNFANRTKKIEVREAENEIIFKGPPRAVPGAGSVTSSLGIQGTAMQRQPLRPLAERVNMNLHNVGATGNSKDGKKGSDKPAKAFAVYSDRARPRNSNSTSNSLSATTMAMGGRVADHGKKFSPLKRTSGGFGVQAARPSKMMRPAGTGYQSQLSKASIEEMVEKKVSEILASKALESKPDHPVKEISEEVQRRLDSIEQRLEGQNGSRAEGLSYLLMAKQHQARGEDSSALKMYQLALPYFPGNEKLQRKIEATKERLQIKKPEKSNPSTIAEVHTVPASHGYPYQSGKLVSKPLVAESKSAIRDHWARINDDDDEEYEESAGEYGANDDDYDSEESFQYRSKAKKPKIKKSLAKSRALAFPVDEDDLNLSPRTNHLLDIINTRNVDQIKLLKGVGVKRAEAIIAGLMELDDQQHHGEYEDHQMKVRSLGQLGSLKGVGAKSVMSMRLGIGQLRKIDLSCRIAISLVLLFTILPLSCLGLKFDLYAGTKERCIRNFVNKDTLVVVTTTIDGFKGDGMVVNMHIKDAVGNEYAKPKDVVGESRQVFTSLADTAFDVCFENISKKSASTTRHVELDIDIGADAKDWSSIQAKEKLKPIETELRRVEELVNEIVQEMEYLRAREQRLRDTNESTNERVKWFAFGTMGMLVGLGAWQVVYLRAYFRSKHLI</sequence>
<feature type="region of interest" description="Disordered" evidence="5">
    <location>
        <begin position="795"/>
        <end position="836"/>
    </location>
</feature>
<dbReference type="InterPro" id="IPR027417">
    <property type="entry name" value="P-loop_NTPase"/>
</dbReference>
<feature type="transmembrane region" description="Helical" evidence="6">
    <location>
        <begin position="1194"/>
        <end position="1214"/>
    </location>
</feature>
<feature type="transmembrane region" description="Helical" evidence="6">
    <location>
        <begin position="12"/>
        <end position="33"/>
    </location>
</feature>
<dbReference type="Gene3D" id="3.40.850.10">
    <property type="entry name" value="Kinesin motor domain"/>
    <property type="match status" value="1"/>
</dbReference>
<name>A0A0G2H8Y4_PHACM</name>
<dbReference type="GO" id="GO:0051231">
    <property type="term" value="P:spindle elongation"/>
    <property type="evidence" value="ECO:0007669"/>
    <property type="project" value="TreeGrafter"/>
</dbReference>
<evidence type="ECO:0000313" key="9">
    <source>
        <dbReference type="EMBL" id="KKY25085.1"/>
    </source>
</evidence>